<dbReference type="InterPro" id="IPR011041">
    <property type="entry name" value="Quinoprot_gluc/sorb_DH_b-prop"/>
</dbReference>
<dbReference type="InterPro" id="IPR011042">
    <property type="entry name" value="6-blade_b-propeller_TolB-like"/>
</dbReference>
<dbReference type="EMBL" id="JBHUOQ010000004">
    <property type="protein sequence ID" value="MFD2831276.1"/>
    <property type="molecule type" value="Genomic_DNA"/>
</dbReference>
<dbReference type="PROSITE" id="PS51257">
    <property type="entry name" value="PROKAR_LIPOPROTEIN"/>
    <property type="match status" value="1"/>
</dbReference>
<dbReference type="PANTHER" id="PTHR19328:SF13">
    <property type="entry name" value="HIPL1 PROTEIN"/>
    <property type="match status" value="1"/>
</dbReference>
<dbReference type="Proteomes" id="UP001597519">
    <property type="component" value="Unassembled WGS sequence"/>
</dbReference>
<dbReference type="Gene3D" id="2.120.10.30">
    <property type="entry name" value="TolB, C-terminal domain"/>
    <property type="match status" value="1"/>
</dbReference>
<evidence type="ECO:0000256" key="2">
    <source>
        <dbReference type="SAM" id="SignalP"/>
    </source>
</evidence>
<dbReference type="Pfam" id="PF07995">
    <property type="entry name" value="GSDH"/>
    <property type="match status" value="1"/>
</dbReference>
<feature type="region of interest" description="Disordered" evidence="1">
    <location>
        <begin position="19"/>
        <end position="39"/>
    </location>
</feature>
<evidence type="ECO:0000313" key="5">
    <source>
        <dbReference type="Proteomes" id="UP001597519"/>
    </source>
</evidence>
<sequence>MKRMLLILTAAAGLFGCSNGNESPTEEGADSQSNPSGDAEVITDELDIPWNIVRYNDVFYIAERPGAVVKVEAGESERQDIDLEETVSTASEAGLLGFVLAPDFDSSNEAYAYYTYENNEGQFNRIVTVEYVDDRWEERTVLLDDIPSGSVHHGGRLEIGPDEKLYATTGDAADPDTAQDMESLGGKILRMNLDGTVPDDNPFDDSLVYSYGHRNPQGLTWLPDDSMYASEHGDNANDEINLIEAGGNYGWPEIEGDETEDGMETPLFTSGSDYTWAPSGMDNDGERLFTAALRGNAVLEFNLEETSPTELVTDYGRVRDVYIEEDELFFITNNLDGRGDGEPDDDKLYRISLTE</sequence>
<dbReference type="InterPro" id="IPR012938">
    <property type="entry name" value="Glc/Sorbosone_DH"/>
</dbReference>
<keyword evidence="2" id="KW-0732">Signal</keyword>
<dbReference type="SUPFAM" id="SSF50952">
    <property type="entry name" value="Soluble quinoprotein glucose dehydrogenase"/>
    <property type="match status" value="1"/>
</dbReference>
<evidence type="ECO:0000259" key="3">
    <source>
        <dbReference type="Pfam" id="PF07995"/>
    </source>
</evidence>
<accession>A0ABW5WWT2</accession>
<dbReference type="PANTHER" id="PTHR19328">
    <property type="entry name" value="HEDGEHOG-INTERACTING PROTEIN"/>
    <property type="match status" value="1"/>
</dbReference>
<reference evidence="5" key="1">
    <citation type="journal article" date="2019" name="Int. J. Syst. Evol. Microbiol.">
        <title>The Global Catalogue of Microorganisms (GCM) 10K type strain sequencing project: providing services to taxonomists for standard genome sequencing and annotation.</title>
        <authorList>
            <consortium name="The Broad Institute Genomics Platform"/>
            <consortium name="The Broad Institute Genome Sequencing Center for Infectious Disease"/>
            <person name="Wu L."/>
            <person name="Ma J."/>
        </authorList>
    </citation>
    <scope>NUCLEOTIDE SEQUENCE [LARGE SCALE GENOMIC DNA]</scope>
    <source>
        <strain evidence="5">KCTC 33575</strain>
    </source>
</reference>
<evidence type="ECO:0000256" key="1">
    <source>
        <dbReference type="SAM" id="MobiDB-lite"/>
    </source>
</evidence>
<evidence type="ECO:0000313" key="4">
    <source>
        <dbReference type="EMBL" id="MFD2831276.1"/>
    </source>
</evidence>
<feature type="signal peptide" evidence="2">
    <location>
        <begin position="1"/>
        <end position="20"/>
    </location>
</feature>
<organism evidence="4 5">
    <name type="scientific">Corticicoccus populi</name>
    <dbReference type="NCBI Taxonomy" id="1812821"/>
    <lineage>
        <taxon>Bacteria</taxon>
        <taxon>Bacillati</taxon>
        <taxon>Bacillota</taxon>
        <taxon>Bacilli</taxon>
        <taxon>Bacillales</taxon>
        <taxon>Staphylococcaceae</taxon>
        <taxon>Corticicoccus</taxon>
    </lineage>
</organism>
<protein>
    <submittedName>
        <fullName evidence="4">PQQ-dependent sugar dehydrogenase</fullName>
    </submittedName>
</protein>
<name>A0ABW5WWT2_9STAP</name>
<comment type="caution">
    <text evidence="4">The sequence shown here is derived from an EMBL/GenBank/DDBJ whole genome shotgun (WGS) entry which is preliminary data.</text>
</comment>
<feature type="chain" id="PRO_5045616040" evidence="2">
    <location>
        <begin position="21"/>
        <end position="355"/>
    </location>
</feature>
<gene>
    <name evidence="4" type="ORF">ACFSX4_12445</name>
</gene>
<proteinExistence type="predicted"/>
<dbReference type="RefSeq" id="WP_377775330.1">
    <property type="nucleotide sequence ID" value="NZ_JBHUOQ010000004.1"/>
</dbReference>
<feature type="domain" description="Glucose/Sorbosone dehydrogenase" evidence="3">
    <location>
        <begin position="46"/>
        <end position="337"/>
    </location>
</feature>
<keyword evidence="5" id="KW-1185">Reference proteome</keyword>